<dbReference type="Pfam" id="PF07714">
    <property type="entry name" value="PK_Tyr_Ser-Thr"/>
    <property type="match status" value="1"/>
</dbReference>
<dbReference type="InterPro" id="IPR011009">
    <property type="entry name" value="Kinase-like_dom_sf"/>
</dbReference>
<evidence type="ECO:0000313" key="3">
    <source>
        <dbReference type="Proteomes" id="UP001341840"/>
    </source>
</evidence>
<proteinExistence type="predicted"/>
<reference evidence="2 3" key="1">
    <citation type="journal article" date="2023" name="Plants (Basel)">
        <title>Bridging the Gap: Combining Genomics and Transcriptomics Approaches to Understand Stylosanthes scabra, an Orphan Legume from the Brazilian Caatinga.</title>
        <authorList>
            <person name="Ferreira-Neto J.R.C."/>
            <person name="da Silva M.D."/>
            <person name="Binneck E."/>
            <person name="de Melo N.F."/>
            <person name="da Silva R.H."/>
            <person name="de Melo A.L.T.M."/>
            <person name="Pandolfi V."/>
            <person name="Bustamante F.O."/>
            <person name="Brasileiro-Vidal A.C."/>
            <person name="Benko-Iseppon A.M."/>
        </authorList>
    </citation>
    <scope>NUCLEOTIDE SEQUENCE [LARGE SCALE GENOMIC DNA]</scope>
    <source>
        <tissue evidence="2">Leaves</tissue>
    </source>
</reference>
<dbReference type="InterPro" id="IPR051681">
    <property type="entry name" value="Ser/Thr_Kinases-Pseudokinases"/>
</dbReference>
<organism evidence="2 3">
    <name type="scientific">Stylosanthes scabra</name>
    <dbReference type="NCBI Taxonomy" id="79078"/>
    <lineage>
        <taxon>Eukaryota</taxon>
        <taxon>Viridiplantae</taxon>
        <taxon>Streptophyta</taxon>
        <taxon>Embryophyta</taxon>
        <taxon>Tracheophyta</taxon>
        <taxon>Spermatophyta</taxon>
        <taxon>Magnoliopsida</taxon>
        <taxon>eudicotyledons</taxon>
        <taxon>Gunneridae</taxon>
        <taxon>Pentapetalae</taxon>
        <taxon>rosids</taxon>
        <taxon>fabids</taxon>
        <taxon>Fabales</taxon>
        <taxon>Fabaceae</taxon>
        <taxon>Papilionoideae</taxon>
        <taxon>50 kb inversion clade</taxon>
        <taxon>dalbergioids sensu lato</taxon>
        <taxon>Dalbergieae</taxon>
        <taxon>Pterocarpus clade</taxon>
        <taxon>Stylosanthes</taxon>
    </lineage>
</organism>
<accession>A0ABU6Z8A8</accession>
<evidence type="ECO:0000313" key="2">
    <source>
        <dbReference type="EMBL" id="MED6217043.1"/>
    </source>
</evidence>
<name>A0ABU6Z8A8_9FABA</name>
<keyword evidence="2" id="KW-0418">Kinase</keyword>
<comment type="caution">
    <text evidence="2">The sequence shown here is derived from an EMBL/GenBank/DDBJ whole genome shotgun (WGS) entry which is preliminary data.</text>
</comment>
<dbReference type="Gene3D" id="1.10.510.10">
    <property type="entry name" value="Transferase(Phosphotransferase) domain 1"/>
    <property type="match status" value="1"/>
</dbReference>
<sequence length="97" mass="10870">MNLQLKSTTFIALESYYGSSQLSTLQQPWGAMNLMQVVGAVSFQHRRLDILDDMDPAIADINKQCWQTDAKSRPTFAEIMAVLKPLLKPIIASAETR</sequence>
<keyword evidence="2" id="KW-0808">Transferase</keyword>
<keyword evidence="3" id="KW-1185">Reference proteome</keyword>
<dbReference type="EMBL" id="JASCZI010271897">
    <property type="protein sequence ID" value="MED6217043.1"/>
    <property type="molecule type" value="Genomic_DNA"/>
</dbReference>
<dbReference type="Proteomes" id="UP001341840">
    <property type="component" value="Unassembled WGS sequence"/>
</dbReference>
<dbReference type="SUPFAM" id="SSF56112">
    <property type="entry name" value="Protein kinase-like (PK-like)"/>
    <property type="match status" value="1"/>
</dbReference>
<feature type="domain" description="Serine-threonine/tyrosine-protein kinase catalytic" evidence="1">
    <location>
        <begin position="25"/>
        <end position="82"/>
    </location>
</feature>
<evidence type="ECO:0000259" key="1">
    <source>
        <dbReference type="Pfam" id="PF07714"/>
    </source>
</evidence>
<dbReference type="PANTHER" id="PTHR44329">
    <property type="entry name" value="SERINE/THREONINE-PROTEIN KINASE TNNI3K-RELATED"/>
    <property type="match status" value="1"/>
</dbReference>
<gene>
    <name evidence="2" type="primary">SIS8_2</name>
    <name evidence="2" type="ORF">PIB30_014028</name>
</gene>
<protein>
    <submittedName>
        <fullName evidence="2">Serine/threonine-protein kinase sis8</fullName>
    </submittedName>
</protein>
<dbReference type="GO" id="GO:0016301">
    <property type="term" value="F:kinase activity"/>
    <property type="evidence" value="ECO:0007669"/>
    <property type="project" value="UniProtKB-KW"/>
</dbReference>
<dbReference type="InterPro" id="IPR001245">
    <property type="entry name" value="Ser-Thr/Tyr_kinase_cat_dom"/>
</dbReference>
<dbReference type="PANTHER" id="PTHR44329:SF146">
    <property type="entry name" value="SERINE_THREONINE-PROTEIN KINASE SIS8-RELATED"/>
    <property type="match status" value="1"/>
</dbReference>